<sequence>MSALLAGGPLETLSGEAARSALAGLRADLVADRLVPYLGPGLLTLDGPSPVPASPEEVAAALQKRVPVPGRIRGNMWAVAQYIESHRHRRTLKKLMADIFAAEPRPSAVHRFLAGLPLGLVVDSWYDGAFAAALAAAGRSDAVDVQGMSRAAIGEDRWYRAFDLAGRPAAPDGARTLLYTPHGGIRPDGDVLVSDSDYVEALTEIDIQTPIPQEVRTRRATRGFLFLGCRFHDQMLRTYARQIVKRSAGPHACVAEAATLTPNERRFLAAENIALIDLPLVEAMQRLVG</sequence>
<keyword evidence="2" id="KW-1185">Reference proteome</keyword>
<accession>A0A2G9WQC2</accession>
<dbReference type="EMBL" id="NQVN01000038">
    <property type="protein sequence ID" value="PIO96340.1"/>
    <property type="molecule type" value="Genomic_DNA"/>
</dbReference>
<dbReference type="AlphaFoldDB" id="A0A2G9WQC2"/>
<dbReference type="Pfam" id="PF13289">
    <property type="entry name" value="SIR2_2"/>
    <property type="match status" value="1"/>
</dbReference>
<name>A0A2G9WQC2_9HYPH</name>
<evidence type="ECO:0000313" key="1">
    <source>
        <dbReference type="EMBL" id="PIO96340.1"/>
    </source>
</evidence>
<gene>
    <name evidence="1" type="ORF">CJ014_26025</name>
</gene>
<evidence type="ECO:0000313" key="2">
    <source>
        <dbReference type="Proteomes" id="UP000231070"/>
    </source>
</evidence>
<protein>
    <submittedName>
        <fullName evidence="1">SIR2 family protein</fullName>
    </submittedName>
</protein>
<comment type="caution">
    <text evidence="1">The sequence shown here is derived from an EMBL/GenBank/DDBJ whole genome shotgun (WGS) entry which is preliminary data.</text>
</comment>
<organism evidence="1 2">
    <name type="scientific">Pleomorphomonas carboxyditropha</name>
    <dbReference type="NCBI Taxonomy" id="2023338"/>
    <lineage>
        <taxon>Bacteria</taxon>
        <taxon>Pseudomonadati</taxon>
        <taxon>Pseudomonadota</taxon>
        <taxon>Alphaproteobacteria</taxon>
        <taxon>Hyphomicrobiales</taxon>
        <taxon>Pleomorphomonadaceae</taxon>
        <taxon>Pleomorphomonas</taxon>
    </lineage>
</organism>
<dbReference type="OrthoDB" id="9802053at2"/>
<proteinExistence type="predicted"/>
<dbReference type="Proteomes" id="UP000231070">
    <property type="component" value="Unassembled WGS sequence"/>
</dbReference>
<dbReference type="RefSeq" id="WP_100083425.1">
    <property type="nucleotide sequence ID" value="NZ_NQVN01000038.1"/>
</dbReference>
<reference evidence="1 2" key="1">
    <citation type="submission" date="2017-08" db="EMBL/GenBank/DDBJ databases">
        <title>Pleomorphomonas carboxidotrophicus sp. nov., a new mesophilic hydrogenogenic carboxidotroph.</title>
        <authorList>
            <person name="Esquivel-Elizondo S."/>
            <person name="Krajmalnik-Brown R."/>
            <person name="Maldonado J."/>
        </authorList>
    </citation>
    <scope>NUCLEOTIDE SEQUENCE [LARGE SCALE GENOMIC DNA]</scope>
    <source>
        <strain evidence="1 2">SVCO-16</strain>
    </source>
</reference>